<dbReference type="GO" id="GO:0031122">
    <property type="term" value="P:cytoplasmic microtubule organization"/>
    <property type="evidence" value="ECO:0007669"/>
    <property type="project" value="InterPro"/>
</dbReference>
<evidence type="ECO:0000313" key="4">
    <source>
        <dbReference type="EMBL" id="KAB7508166.1"/>
    </source>
</evidence>
<keyword evidence="1" id="KW-0175">Coiled coil</keyword>
<reference evidence="4 5" key="1">
    <citation type="journal article" date="2019" name="PLoS Biol.">
        <title>Sex chromosomes control vertical transmission of feminizing Wolbachia symbionts in an isopod.</title>
        <authorList>
            <person name="Becking T."/>
            <person name="Chebbi M.A."/>
            <person name="Giraud I."/>
            <person name="Moumen B."/>
            <person name="Laverre T."/>
            <person name="Caubet Y."/>
            <person name="Peccoud J."/>
            <person name="Gilbert C."/>
            <person name="Cordaux R."/>
        </authorList>
    </citation>
    <scope>NUCLEOTIDE SEQUENCE [LARGE SCALE GENOMIC DNA]</scope>
    <source>
        <strain evidence="4">ANa2</strain>
        <tissue evidence="4">Whole body excluding digestive tract and cuticle</tissue>
    </source>
</reference>
<sequence>MALRTQYTSVSVLNEERKNFKEENERLIERIEILESGGEIGAQGFRVKDLRKQVDKLQDELFKVESSRDEYRSRVENLEKENTEVISKNEELQKLADEARSLKDEVDALRDMSDRVALLEGSCETYKKRLEELSLLRKQVKILEEKNTEYMHQIMELEEEVKKSGTWRPQLDLYKKQVSDLHQKLNDESKKTDRQIFENKKLIEKLEAVTQEKERVLHERDMLKETNEDLKLTFTQAINTSSPGSKLLSDSDLDVLGLPPEIREKLRRLQHENTLLKKKASDSATESDPILQSLLNDLQERHDKLLQENRWEKFSPPSPRSLFYSPRWPSLGKMGSNFDPFLLKSNSKKVNLLKRNLKWASESDLLILRQPPHTNLMNLWSLNAVNSKRKFSTPSDKSLTLPTPTTHNGKDNPIVIHHIHEFKMAPSPTNEDSGCCRTSPSSCEGCEDHRLSGSYGIRTPDFGNTLDSANQEKSLSPTVLHHSHPSHNTTNISSHPPPHLFCSSHNKPGSEVTETKHLKPNNLVIPVTSSNHVTNSSSVINHSPNSQTVEPNIIISESSRPNLTISIPINNRQNSLPSKPEPPDSPTPHNSPRLPHSIHNNRLKGSKLPVSVVSASYSSGLQDIPILSNNKIENLNSVSCEEIKVRNKRFLPEKVSPPPSNLGNSTRSSKPKPFLETDLDSDIILPNRYRSDMRETNIDRIANKLKSGINKVRSKSLEKYKVNNSESTTPKTKVSDNVFIQDEEPVSSISENKPIIPVENLRPLGRSSCTSLKENLNSNKENNRSLGALKIPHFIECTCSPKDRLPNSSSCHTLQSPTSSSPRRESNKKPEVTLITDTLFTHFVVSPKKNSSESGKGKSESSPCISNVQSHSTSVNNYNDQRAKSEKEISTFSDTDTDLELVENRLVSSGYGAPLVSSESNTSILYLENYNKNTHYTDIDPSASEYCTETETEFDPRQFKLSTLTAAYPRKPGRRQSKRQSDRGETKPLADKNVSDTDALIGISTLPVVCIGSTPKKKKKVVLTSKNKILNGGVIKVKNKTTKAVFAETFNAMFTFCTP</sequence>
<dbReference type="PANTHER" id="PTHR18947:SF39">
    <property type="entry name" value="PROTEIN HOOK"/>
    <property type="match status" value="1"/>
</dbReference>
<dbReference type="OrthoDB" id="49395at2759"/>
<feature type="compositionally biased region" description="Polar residues" evidence="2">
    <location>
        <begin position="565"/>
        <end position="574"/>
    </location>
</feature>
<comment type="caution">
    <text evidence="4">The sequence shown here is derived from an EMBL/GenBank/DDBJ whole genome shotgun (WGS) entry which is preliminary data.</text>
</comment>
<dbReference type="GO" id="GO:0008017">
    <property type="term" value="F:microtubule binding"/>
    <property type="evidence" value="ECO:0007669"/>
    <property type="project" value="InterPro"/>
</dbReference>
<evidence type="ECO:0000313" key="5">
    <source>
        <dbReference type="Proteomes" id="UP000326759"/>
    </source>
</evidence>
<dbReference type="GO" id="GO:0005737">
    <property type="term" value="C:cytoplasm"/>
    <property type="evidence" value="ECO:0007669"/>
    <property type="project" value="TreeGrafter"/>
</dbReference>
<feature type="compositionally biased region" description="Polar residues" evidence="2">
    <location>
        <begin position="806"/>
        <end position="821"/>
    </location>
</feature>
<evidence type="ECO:0000256" key="1">
    <source>
        <dbReference type="SAM" id="Coils"/>
    </source>
</evidence>
<feature type="region of interest" description="Disordered" evidence="2">
    <location>
        <begin position="968"/>
        <end position="991"/>
    </location>
</feature>
<name>A0A5N5TPT5_9CRUS</name>
<dbReference type="AlphaFoldDB" id="A0A5N5TPT5"/>
<feature type="region of interest" description="Disordered" evidence="2">
    <location>
        <begin position="565"/>
        <end position="605"/>
    </location>
</feature>
<feature type="region of interest" description="Disordered" evidence="2">
    <location>
        <begin position="463"/>
        <end position="519"/>
    </location>
</feature>
<protein>
    <submittedName>
        <fullName evidence="4">Protein Hook-like protein 3</fullName>
    </submittedName>
</protein>
<feature type="compositionally biased region" description="Polar residues" evidence="2">
    <location>
        <begin position="864"/>
        <end position="880"/>
    </location>
</feature>
<dbReference type="PANTHER" id="PTHR18947">
    <property type="entry name" value="HOOK PROTEINS"/>
    <property type="match status" value="1"/>
</dbReference>
<feature type="compositionally biased region" description="Polar residues" evidence="2">
    <location>
        <begin position="391"/>
        <end position="407"/>
    </location>
</feature>
<feature type="region of interest" description="Disordered" evidence="2">
    <location>
        <begin position="391"/>
        <end position="411"/>
    </location>
</feature>
<dbReference type="GO" id="GO:0030705">
    <property type="term" value="P:cytoskeleton-dependent intracellular transport"/>
    <property type="evidence" value="ECO:0007669"/>
    <property type="project" value="TreeGrafter"/>
</dbReference>
<dbReference type="InterPro" id="IPR008636">
    <property type="entry name" value="Hook_C"/>
</dbReference>
<feature type="compositionally biased region" description="Basic and acidic residues" evidence="2">
    <location>
        <begin position="979"/>
        <end position="991"/>
    </location>
</feature>
<dbReference type="Pfam" id="PF05622">
    <property type="entry name" value="HOOK"/>
    <property type="match status" value="1"/>
</dbReference>
<feature type="coiled-coil region" evidence="1">
    <location>
        <begin position="10"/>
        <end position="233"/>
    </location>
</feature>
<dbReference type="GO" id="GO:0051959">
    <property type="term" value="F:dynein light intermediate chain binding"/>
    <property type="evidence" value="ECO:0007669"/>
    <property type="project" value="TreeGrafter"/>
</dbReference>
<feature type="region of interest" description="Disordered" evidence="2">
    <location>
        <begin position="651"/>
        <end position="676"/>
    </location>
</feature>
<feature type="compositionally biased region" description="Polar residues" evidence="2">
    <location>
        <begin position="465"/>
        <end position="477"/>
    </location>
</feature>
<accession>A0A5N5TPT5</accession>
<feature type="domain" description="Hook C-terminal" evidence="3">
    <location>
        <begin position="9"/>
        <end position="312"/>
    </location>
</feature>
<evidence type="ECO:0000256" key="2">
    <source>
        <dbReference type="SAM" id="MobiDB-lite"/>
    </source>
</evidence>
<dbReference type="Proteomes" id="UP000326759">
    <property type="component" value="Unassembled WGS sequence"/>
</dbReference>
<evidence type="ECO:0000259" key="3">
    <source>
        <dbReference type="Pfam" id="PF05622"/>
    </source>
</evidence>
<keyword evidence="5" id="KW-1185">Reference proteome</keyword>
<dbReference type="GO" id="GO:0005813">
    <property type="term" value="C:centrosome"/>
    <property type="evidence" value="ECO:0007669"/>
    <property type="project" value="TreeGrafter"/>
</dbReference>
<feature type="region of interest" description="Disordered" evidence="2">
    <location>
        <begin position="846"/>
        <end position="891"/>
    </location>
</feature>
<proteinExistence type="predicted"/>
<organism evidence="4 5">
    <name type="scientific">Armadillidium nasatum</name>
    <dbReference type="NCBI Taxonomy" id="96803"/>
    <lineage>
        <taxon>Eukaryota</taxon>
        <taxon>Metazoa</taxon>
        <taxon>Ecdysozoa</taxon>
        <taxon>Arthropoda</taxon>
        <taxon>Crustacea</taxon>
        <taxon>Multicrustacea</taxon>
        <taxon>Malacostraca</taxon>
        <taxon>Eumalacostraca</taxon>
        <taxon>Peracarida</taxon>
        <taxon>Isopoda</taxon>
        <taxon>Oniscidea</taxon>
        <taxon>Crinocheta</taxon>
        <taxon>Armadillidiidae</taxon>
        <taxon>Armadillidium</taxon>
    </lineage>
</organism>
<dbReference type="EMBL" id="SEYY01000032">
    <property type="protein sequence ID" value="KAB7508166.1"/>
    <property type="molecule type" value="Genomic_DNA"/>
</dbReference>
<feature type="region of interest" description="Disordered" evidence="2">
    <location>
        <begin position="805"/>
        <end position="830"/>
    </location>
</feature>
<gene>
    <name evidence="4" type="primary">Hook3</name>
    <name evidence="4" type="ORF">Anas_03130</name>
</gene>